<feature type="non-terminal residue" evidence="1">
    <location>
        <position position="43"/>
    </location>
</feature>
<feature type="non-terminal residue" evidence="1">
    <location>
        <position position="1"/>
    </location>
</feature>
<proteinExistence type="predicted"/>
<name>A0ACA9S1X2_9GLOM</name>
<keyword evidence="2" id="KW-1185">Reference proteome</keyword>
<organism evidence="1 2">
    <name type="scientific">Racocetra persica</name>
    <dbReference type="NCBI Taxonomy" id="160502"/>
    <lineage>
        <taxon>Eukaryota</taxon>
        <taxon>Fungi</taxon>
        <taxon>Fungi incertae sedis</taxon>
        <taxon>Mucoromycota</taxon>
        <taxon>Glomeromycotina</taxon>
        <taxon>Glomeromycetes</taxon>
        <taxon>Diversisporales</taxon>
        <taxon>Gigasporaceae</taxon>
        <taxon>Racocetra</taxon>
    </lineage>
</organism>
<gene>
    <name evidence="1" type="ORF">RPERSI_LOCUS25473</name>
</gene>
<dbReference type="EMBL" id="CAJVQC010084316">
    <property type="protein sequence ID" value="CAG8820982.1"/>
    <property type="molecule type" value="Genomic_DNA"/>
</dbReference>
<dbReference type="Proteomes" id="UP000789920">
    <property type="component" value="Unassembled WGS sequence"/>
</dbReference>
<protein>
    <submittedName>
        <fullName evidence="1">11247_t:CDS:1</fullName>
    </submittedName>
</protein>
<comment type="caution">
    <text evidence="1">The sequence shown here is derived from an EMBL/GenBank/DDBJ whole genome shotgun (WGS) entry which is preliminary data.</text>
</comment>
<accession>A0ACA9S1X2</accession>
<sequence length="43" mass="5018">HDINLRINSKTGKVGNRTISFETIMKVITFIEILTNKMVYHLQ</sequence>
<evidence type="ECO:0000313" key="2">
    <source>
        <dbReference type="Proteomes" id="UP000789920"/>
    </source>
</evidence>
<evidence type="ECO:0000313" key="1">
    <source>
        <dbReference type="EMBL" id="CAG8820982.1"/>
    </source>
</evidence>
<reference evidence="1" key="1">
    <citation type="submission" date="2021-06" db="EMBL/GenBank/DDBJ databases">
        <authorList>
            <person name="Kallberg Y."/>
            <person name="Tangrot J."/>
            <person name="Rosling A."/>
        </authorList>
    </citation>
    <scope>NUCLEOTIDE SEQUENCE</scope>
    <source>
        <strain evidence="1">MA461A</strain>
    </source>
</reference>